<evidence type="ECO:0000256" key="8">
    <source>
        <dbReference type="ARBA" id="ARBA00023027"/>
    </source>
</evidence>
<name>A0A1I0RRS9_9FIRM</name>
<evidence type="ECO:0000256" key="3">
    <source>
        <dbReference type="ARBA" id="ARBA00022642"/>
    </source>
</evidence>
<dbReference type="NCBIfam" id="TIGR00482">
    <property type="entry name" value="nicotinate (nicotinamide) nucleotide adenylyltransferase"/>
    <property type="match status" value="1"/>
</dbReference>
<dbReference type="InterPro" id="IPR014729">
    <property type="entry name" value="Rossmann-like_a/b/a_fold"/>
</dbReference>
<keyword evidence="3 10" id="KW-0662">Pyridine nucleotide biosynthesis</keyword>
<evidence type="ECO:0000256" key="7">
    <source>
        <dbReference type="ARBA" id="ARBA00022840"/>
    </source>
</evidence>
<evidence type="ECO:0000259" key="11">
    <source>
        <dbReference type="Pfam" id="PF01467"/>
    </source>
</evidence>
<dbReference type="Pfam" id="PF01467">
    <property type="entry name" value="CTP_transf_like"/>
    <property type="match status" value="1"/>
</dbReference>
<keyword evidence="7 10" id="KW-0067">ATP-binding</keyword>
<evidence type="ECO:0000256" key="6">
    <source>
        <dbReference type="ARBA" id="ARBA00022741"/>
    </source>
</evidence>
<comment type="catalytic activity">
    <reaction evidence="9 10">
        <text>nicotinate beta-D-ribonucleotide + ATP + H(+) = deamido-NAD(+) + diphosphate</text>
        <dbReference type="Rhea" id="RHEA:22860"/>
        <dbReference type="ChEBI" id="CHEBI:15378"/>
        <dbReference type="ChEBI" id="CHEBI:30616"/>
        <dbReference type="ChEBI" id="CHEBI:33019"/>
        <dbReference type="ChEBI" id="CHEBI:57502"/>
        <dbReference type="ChEBI" id="CHEBI:58437"/>
        <dbReference type="EC" id="2.7.7.18"/>
    </reaction>
</comment>
<dbReference type="UniPathway" id="UPA00253">
    <property type="reaction ID" value="UER00332"/>
</dbReference>
<evidence type="ECO:0000256" key="5">
    <source>
        <dbReference type="ARBA" id="ARBA00022695"/>
    </source>
</evidence>
<organism evidence="12 13">
    <name type="scientific">[Clostridium] fimetarium</name>
    <dbReference type="NCBI Taxonomy" id="99656"/>
    <lineage>
        <taxon>Bacteria</taxon>
        <taxon>Bacillati</taxon>
        <taxon>Bacillota</taxon>
        <taxon>Clostridia</taxon>
        <taxon>Lachnospirales</taxon>
        <taxon>Lachnospiraceae</taxon>
    </lineage>
</organism>
<dbReference type="GO" id="GO:0005524">
    <property type="term" value="F:ATP binding"/>
    <property type="evidence" value="ECO:0007669"/>
    <property type="project" value="UniProtKB-KW"/>
</dbReference>
<dbReference type="Proteomes" id="UP000199701">
    <property type="component" value="Unassembled WGS sequence"/>
</dbReference>
<proteinExistence type="inferred from homology"/>
<comment type="similarity">
    <text evidence="10">Belongs to the NadD family.</text>
</comment>
<dbReference type="AlphaFoldDB" id="A0A1I0RRS9"/>
<dbReference type="InterPro" id="IPR004821">
    <property type="entry name" value="Cyt_trans-like"/>
</dbReference>
<dbReference type="PANTHER" id="PTHR39321">
    <property type="entry name" value="NICOTINATE-NUCLEOTIDE ADENYLYLTRANSFERASE-RELATED"/>
    <property type="match status" value="1"/>
</dbReference>
<keyword evidence="6 10" id="KW-0547">Nucleotide-binding</keyword>
<dbReference type="HAMAP" id="MF_00244">
    <property type="entry name" value="NaMN_adenylyltr"/>
    <property type="match status" value="1"/>
</dbReference>
<dbReference type="GO" id="GO:0004515">
    <property type="term" value="F:nicotinate-nucleotide adenylyltransferase activity"/>
    <property type="evidence" value="ECO:0007669"/>
    <property type="project" value="UniProtKB-UniRule"/>
</dbReference>
<keyword evidence="8 10" id="KW-0520">NAD</keyword>
<dbReference type="EC" id="2.7.7.18" evidence="10"/>
<comment type="function">
    <text evidence="1 10">Catalyzes the reversible adenylation of nicotinate mononucleotide (NaMN) to nicotinic acid adenine dinucleotide (NaAD).</text>
</comment>
<evidence type="ECO:0000313" key="12">
    <source>
        <dbReference type="EMBL" id="SEW43886.1"/>
    </source>
</evidence>
<comment type="pathway">
    <text evidence="2 10">Cofactor biosynthesis; NAD(+) biosynthesis; deamido-NAD(+) from nicotinate D-ribonucleotide: step 1/1.</text>
</comment>
<dbReference type="RefSeq" id="WP_092457521.1">
    <property type="nucleotide sequence ID" value="NZ_FOJI01000021.1"/>
</dbReference>
<sequence length="201" mass="23175">MKRNIGIMGGTFNPIHNGHLLLAKNTCVKFNLDQILVMPSGHPPHKKGQDILDVDHRCQMVRLAIQNEPNLIFSDIEIKRNGYSYTADTLTDIKDIYNRIYFIIGEDSLFNIQTWYHPEITMKLATLVVAKRDDHLSNEFYDQIKYLKDTYNAEIEVLPNFDCPISSSQIRLNVSNGISIKEMVPNAVEDYILDNKLYLNK</sequence>
<keyword evidence="13" id="KW-1185">Reference proteome</keyword>
<dbReference type="PANTHER" id="PTHR39321:SF3">
    <property type="entry name" value="PHOSPHOPANTETHEINE ADENYLYLTRANSFERASE"/>
    <property type="match status" value="1"/>
</dbReference>
<reference evidence="12 13" key="1">
    <citation type="submission" date="2016-10" db="EMBL/GenBank/DDBJ databases">
        <authorList>
            <person name="de Groot N.N."/>
        </authorList>
    </citation>
    <scope>NUCLEOTIDE SEQUENCE [LARGE SCALE GENOMIC DNA]</scope>
    <source>
        <strain evidence="12 13">DSM 9179</strain>
    </source>
</reference>
<dbReference type="EMBL" id="FOJI01000021">
    <property type="protein sequence ID" value="SEW43886.1"/>
    <property type="molecule type" value="Genomic_DNA"/>
</dbReference>
<evidence type="ECO:0000313" key="13">
    <source>
        <dbReference type="Proteomes" id="UP000199701"/>
    </source>
</evidence>
<dbReference type="GO" id="GO:0009435">
    <property type="term" value="P:NAD+ biosynthetic process"/>
    <property type="evidence" value="ECO:0007669"/>
    <property type="project" value="UniProtKB-UniRule"/>
</dbReference>
<gene>
    <name evidence="10" type="primary">nadD</name>
    <name evidence="12" type="ORF">SAMN05421659_12169</name>
</gene>
<accession>A0A1I0RRS9</accession>
<dbReference type="Gene3D" id="3.40.50.620">
    <property type="entry name" value="HUPs"/>
    <property type="match status" value="1"/>
</dbReference>
<dbReference type="OrthoDB" id="5295945at2"/>
<evidence type="ECO:0000256" key="2">
    <source>
        <dbReference type="ARBA" id="ARBA00005019"/>
    </source>
</evidence>
<evidence type="ECO:0000256" key="1">
    <source>
        <dbReference type="ARBA" id="ARBA00002324"/>
    </source>
</evidence>
<dbReference type="NCBIfam" id="TIGR00125">
    <property type="entry name" value="cyt_tran_rel"/>
    <property type="match status" value="1"/>
</dbReference>
<dbReference type="CDD" id="cd02165">
    <property type="entry name" value="NMNAT"/>
    <property type="match status" value="1"/>
</dbReference>
<feature type="domain" description="Cytidyltransferase-like" evidence="11">
    <location>
        <begin position="7"/>
        <end position="171"/>
    </location>
</feature>
<evidence type="ECO:0000256" key="10">
    <source>
        <dbReference type="HAMAP-Rule" id="MF_00244"/>
    </source>
</evidence>
<keyword evidence="5 10" id="KW-0548">Nucleotidyltransferase</keyword>
<evidence type="ECO:0000256" key="9">
    <source>
        <dbReference type="ARBA" id="ARBA00048721"/>
    </source>
</evidence>
<dbReference type="NCBIfam" id="NF000840">
    <property type="entry name" value="PRK00071.1-3"/>
    <property type="match status" value="1"/>
</dbReference>
<keyword evidence="4 10" id="KW-0808">Transferase</keyword>
<dbReference type="STRING" id="99656.SAMN05421659_12169"/>
<dbReference type="SUPFAM" id="SSF52374">
    <property type="entry name" value="Nucleotidylyl transferase"/>
    <property type="match status" value="1"/>
</dbReference>
<protein>
    <recommendedName>
        <fullName evidence="10">Probable nicotinate-nucleotide adenylyltransferase</fullName>
        <ecNumber evidence="10">2.7.7.18</ecNumber>
    </recommendedName>
    <alternativeName>
        <fullName evidence="10">Deamido-NAD(+) diphosphorylase</fullName>
    </alternativeName>
    <alternativeName>
        <fullName evidence="10">Deamido-NAD(+) pyrophosphorylase</fullName>
    </alternativeName>
    <alternativeName>
        <fullName evidence="10">Nicotinate mononucleotide adenylyltransferase</fullName>
        <shortName evidence="10">NaMN adenylyltransferase</shortName>
    </alternativeName>
</protein>
<evidence type="ECO:0000256" key="4">
    <source>
        <dbReference type="ARBA" id="ARBA00022679"/>
    </source>
</evidence>
<dbReference type="InterPro" id="IPR005248">
    <property type="entry name" value="NadD/NMNAT"/>
</dbReference>